<proteinExistence type="predicted"/>
<dbReference type="Proteomes" id="UP001604277">
    <property type="component" value="Unassembled WGS sequence"/>
</dbReference>
<keyword evidence="2" id="KW-1185">Reference proteome</keyword>
<evidence type="ECO:0000313" key="2">
    <source>
        <dbReference type="Proteomes" id="UP001604277"/>
    </source>
</evidence>
<dbReference type="AlphaFoldDB" id="A0ABD1VMC9"/>
<name>A0ABD1VMC9_9LAMI</name>
<comment type="caution">
    <text evidence="1">The sequence shown here is derived from an EMBL/GenBank/DDBJ whole genome shotgun (WGS) entry which is preliminary data.</text>
</comment>
<dbReference type="EMBL" id="JBFOLJ010000005">
    <property type="protein sequence ID" value="KAL2538495.1"/>
    <property type="molecule type" value="Genomic_DNA"/>
</dbReference>
<protein>
    <submittedName>
        <fullName evidence="1">Uncharacterized protein</fullName>
    </submittedName>
</protein>
<evidence type="ECO:0000313" key="1">
    <source>
        <dbReference type="EMBL" id="KAL2538495.1"/>
    </source>
</evidence>
<reference evidence="2" key="1">
    <citation type="submission" date="2024-07" db="EMBL/GenBank/DDBJ databases">
        <title>Two chromosome-level genome assemblies of Korean endemic species Abeliophyllum distichum and Forsythia ovata (Oleaceae).</title>
        <authorList>
            <person name="Jang H."/>
        </authorList>
    </citation>
    <scope>NUCLEOTIDE SEQUENCE [LARGE SCALE GENOMIC DNA]</scope>
</reference>
<gene>
    <name evidence="1" type="ORF">Fot_19886</name>
</gene>
<accession>A0ABD1VMC9</accession>
<organism evidence="1 2">
    <name type="scientific">Forsythia ovata</name>
    <dbReference type="NCBI Taxonomy" id="205694"/>
    <lineage>
        <taxon>Eukaryota</taxon>
        <taxon>Viridiplantae</taxon>
        <taxon>Streptophyta</taxon>
        <taxon>Embryophyta</taxon>
        <taxon>Tracheophyta</taxon>
        <taxon>Spermatophyta</taxon>
        <taxon>Magnoliopsida</taxon>
        <taxon>eudicotyledons</taxon>
        <taxon>Gunneridae</taxon>
        <taxon>Pentapetalae</taxon>
        <taxon>asterids</taxon>
        <taxon>lamiids</taxon>
        <taxon>Lamiales</taxon>
        <taxon>Oleaceae</taxon>
        <taxon>Forsythieae</taxon>
        <taxon>Forsythia</taxon>
    </lineage>
</organism>
<sequence>MESPLWIAIFYFGEFVRDDQGKWNWKRSDSHVLDGLEIVAEISYKELYGKLLDLCNVDYSLHELEMRFLLLGDTMFAEPIHITLDKHVREFHKRHKYSRCRATGHNHLRCKHHIPIGDSRVEE</sequence>